<evidence type="ECO:0000256" key="1">
    <source>
        <dbReference type="ARBA" id="ARBA00001938"/>
    </source>
</evidence>
<accession>A0ABW2D1P0</accession>
<dbReference type="PANTHER" id="PTHR43178:SF5">
    <property type="entry name" value="LIPOAMIDE ACYLTRANSFERASE COMPONENT OF BRANCHED-CHAIN ALPHA-KETO ACID DEHYDROGENASE COMPLEX, MITOCHONDRIAL"/>
    <property type="match status" value="1"/>
</dbReference>
<comment type="cofactor">
    <cofactor evidence="1">
        <name>(R)-lipoate</name>
        <dbReference type="ChEBI" id="CHEBI:83088"/>
    </cofactor>
</comment>
<feature type="domain" description="2-oxoacid dehydrogenase acyltransferase catalytic" evidence="4">
    <location>
        <begin position="7"/>
        <end position="238"/>
    </location>
</feature>
<evidence type="ECO:0000313" key="5">
    <source>
        <dbReference type="EMBL" id="MFC6886520.1"/>
    </source>
</evidence>
<dbReference type="Proteomes" id="UP001596380">
    <property type="component" value="Unassembled WGS sequence"/>
</dbReference>
<dbReference type="Pfam" id="PF00198">
    <property type="entry name" value="2-oxoacid_dh"/>
    <property type="match status" value="1"/>
</dbReference>
<evidence type="ECO:0000259" key="4">
    <source>
        <dbReference type="Pfam" id="PF00198"/>
    </source>
</evidence>
<dbReference type="RefSeq" id="WP_160820320.1">
    <property type="nucleotide sequence ID" value="NZ_JBHSXE010000001.1"/>
</dbReference>
<organism evidence="5 6">
    <name type="scientific">Actinomadura yumaensis</name>
    <dbReference type="NCBI Taxonomy" id="111807"/>
    <lineage>
        <taxon>Bacteria</taxon>
        <taxon>Bacillati</taxon>
        <taxon>Actinomycetota</taxon>
        <taxon>Actinomycetes</taxon>
        <taxon>Streptosporangiales</taxon>
        <taxon>Thermomonosporaceae</taxon>
        <taxon>Actinomadura</taxon>
    </lineage>
</organism>
<proteinExistence type="predicted"/>
<dbReference type="InterPro" id="IPR050743">
    <property type="entry name" value="2-oxoacid_DH_E2_comp"/>
</dbReference>
<dbReference type="EMBL" id="JBHSXS010000055">
    <property type="protein sequence ID" value="MFC6886520.1"/>
    <property type="molecule type" value="Genomic_DNA"/>
</dbReference>
<keyword evidence="2" id="KW-0808">Transferase</keyword>
<keyword evidence="3" id="KW-0012">Acyltransferase</keyword>
<evidence type="ECO:0000313" key="6">
    <source>
        <dbReference type="Proteomes" id="UP001596380"/>
    </source>
</evidence>
<name>A0ABW2D1P0_9ACTN</name>
<reference evidence="6" key="1">
    <citation type="journal article" date="2019" name="Int. J. Syst. Evol. Microbiol.">
        <title>The Global Catalogue of Microorganisms (GCM) 10K type strain sequencing project: providing services to taxonomists for standard genome sequencing and annotation.</title>
        <authorList>
            <consortium name="The Broad Institute Genomics Platform"/>
            <consortium name="The Broad Institute Genome Sequencing Center for Infectious Disease"/>
            <person name="Wu L."/>
            <person name="Ma J."/>
        </authorList>
    </citation>
    <scope>NUCLEOTIDE SEQUENCE [LARGE SCALE GENOMIC DNA]</scope>
    <source>
        <strain evidence="6">JCM 3369</strain>
    </source>
</reference>
<dbReference type="PANTHER" id="PTHR43178">
    <property type="entry name" value="DIHYDROLIPOAMIDE ACETYLTRANSFERASE COMPONENT OF PYRUVATE DEHYDROGENASE COMPLEX"/>
    <property type="match status" value="1"/>
</dbReference>
<dbReference type="SUPFAM" id="SSF52777">
    <property type="entry name" value="CoA-dependent acyltransferases"/>
    <property type="match status" value="1"/>
</dbReference>
<comment type="caution">
    <text evidence="5">The sequence shown here is derived from an EMBL/GenBank/DDBJ whole genome shotgun (WGS) entry which is preliminary data.</text>
</comment>
<dbReference type="InterPro" id="IPR023213">
    <property type="entry name" value="CAT-like_dom_sf"/>
</dbReference>
<dbReference type="InterPro" id="IPR001078">
    <property type="entry name" value="2-oxoacid_DH_actylTfrase"/>
</dbReference>
<evidence type="ECO:0000256" key="2">
    <source>
        <dbReference type="ARBA" id="ARBA00022679"/>
    </source>
</evidence>
<dbReference type="Gene3D" id="3.30.559.10">
    <property type="entry name" value="Chloramphenicol acetyltransferase-like domain"/>
    <property type="match status" value="1"/>
</dbReference>
<evidence type="ECO:0000256" key="3">
    <source>
        <dbReference type="ARBA" id="ARBA00023315"/>
    </source>
</evidence>
<keyword evidence="6" id="KW-1185">Reference proteome</keyword>
<sequence>MAEATVETTTEKLTRVRKVIATRMHQSLSASAQLTSALEVDLGLVMDARREHGAAFKAAHGVSLSPLAAVAAAVCRALAEPAHRMLNATIDLDAGTASYHRGTNLGFAVDTPAGLMVPNVKGAHGLTVAGLARETAAVAARARDGRLKLADIEGGTFTITNTGSRGSLLDTPILNAPETGILAVGKAERRPVAVGTPGADERVEIRDMAYLCLTYDHRLVDGADAARFLSAVKADLEDRKIDPVTDLELPR</sequence>
<gene>
    <name evidence="5" type="ORF">ACFQKB_42640</name>
</gene>
<protein>
    <submittedName>
        <fullName evidence="5">2-oxo acid dehydrogenase subunit E2</fullName>
    </submittedName>
</protein>